<gene>
    <name evidence="1" type="primary">Acey_s0028.g1789</name>
    <name evidence="1" type="ORF">Y032_0028g1789</name>
</gene>
<evidence type="ECO:0000313" key="1">
    <source>
        <dbReference type="EMBL" id="EYC18303.1"/>
    </source>
</evidence>
<dbReference type="AlphaFoldDB" id="A0A016UV05"/>
<reference evidence="2" key="1">
    <citation type="journal article" date="2015" name="Nat. Genet.">
        <title>The genome and transcriptome of the zoonotic hookworm Ancylostoma ceylanicum identify infection-specific gene families.</title>
        <authorList>
            <person name="Schwarz E.M."/>
            <person name="Hu Y."/>
            <person name="Antoshechkin I."/>
            <person name="Miller M.M."/>
            <person name="Sternberg P.W."/>
            <person name="Aroian R.V."/>
        </authorList>
    </citation>
    <scope>NUCLEOTIDE SEQUENCE</scope>
    <source>
        <strain evidence="2">HY135</strain>
    </source>
</reference>
<evidence type="ECO:0000313" key="2">
    <source>
        <dbReference type="Proteomes" id="UP000024635"/>
    </source>
</evidence>
<keyword evidence="2" id="KW-1185">Reference proteome</keyword>
<organism evidence="1 2">
    <name type="scientific">Ancylostoma ceylanicum</name>
    <dbReference type="NCBI Taxonomy" id="53326"/>
    <lineage>
        <taxon>Eukaryota</taxon>
        <taxon>Metazoa</taxon>
        <taxon>Ecdysozoa</taxon>
        <taxon>Nematoda</taxon>
        <taxon>Chromadorea</taxon>
        <taxon>Rhabditida</taxon>
        <taxon>Rhabditina</taxon>
        <taxon>Rhabditomorpha</taxon>
        <taxon>Strongyloidea</taxon>
        <taxon>Ancylostomatidae</taxon>
        <taxon>Ancylostomatinae</taxon>
        <taxon>Ancylostoma</taxon>
    </lineage>
</organism>
<dbReference type="EMBL" id="JARK01001364">
    <property type="protein sequence ID" value="EYC18303.1"/>
    <property type="molecule type" value="Genomic_DNA"/>
</dbReference>
<comment type="caution">
    <text evidence="1">The sequence shown here is derived from an EMBL/GenBank/DDBJ whole genome shotgun (WGS) entry which is preliminary data.</text>
</comment>
<protein>
    <submittedName>
        <fullName evidence="1">Uncharacterized protein</fullName>
    </submittedName>
</protein>
<dbReference type="Proteomes" id="UP000024635">
    <property type="component" value="Unassembled WGS sequence"/>
</dbReference>
<name>A0A016UV05_9BILA</name>
<proteinExistence type="predicted"/>
<accession>A0A016UV05</accession>
<sequence length="89" mass="10507">MSIVIIHQFPRDNFMDHFLGGVIGVTQRFMKALPNVKRNCWLYMCTHRWRKWEEAGWRTILGTVDGTHLAVMYNLHIRLNISNFALMST</sequence>